<dbReference type="GO" id="GO:0000976">
    <property type="term" value="F:transcription cis-regulatory region binding"/>
    <property type="evidence" value="ECO:0007669"/>
    <property type="project" value="TreeGrafter"/>
</dbReference>
<evidence type="ECO:0000256" key="6">
    <source>
        <dbReference type="SAM" id="MobiDB-lite"/>
    </source>
</evidence>
<keyword evidence="9" id="KW-1185">Reference proteome</keyword>
<comment type="caution">
    <text evidence="8">The sequence shown here is derived from an EMBL/GenBank/DDBJ whole genome shotgun (WGS) entry which is preliminary data.</text>
</comment>
<dbReference type="GO" id="GO:0008270">
    <property type="term" value="F:zinc ion binding"/>
    <property type="evidence" value="ECO:0007669"/>
    <property type="project" value="InterPro"/>
</dbReference>
<dbReference type="Proteomes" id="UP001187682">
    <property type="component" value="Unassembled WGS sequence"/>
</dbReference>
<evidence type="ECO:0000313" key="9">
    <source>
        <dbReference type="Proteomes" id="UP001187682"/>
    </source>
</evidence>
<dbReference type="InterPro" id="IPR001138">
    <property type="entry name" value="Zn2Cys6_DnaBD"/>
</dbReference>
<feature type="domain" description="Zn(2)-C6 fungal-type" evidence="7">
    <location>
        <begin position="25"/>
        <end position="56"/>
    </location>
</feature>
<keyword evidence="5" id="KW-0539">Nucleus</keyword>
<evidence type="ECO:0000256" key="2">
    <source>
        <dbReference type="ARBA" id="ARBA00023015"/>
    </source>
</evidence>
<dbReference type="PROSITE" id="PS00463">
    <property type="entry name" value="ZN2_CY6_FUNGAL_1"/>
    <property type="match status" value="1"/>
</dbReference>
<dbReference type="PANTHER" id="PTHR31845">
    <property type="entry name" value="FINGER DOMAIN PROTEIN, PUTATIVE-RELATED"/>
    <property type="match status" value="1"/>
</dbReference>
<sequence>MPSVDKTPAAPLAGDGRPPRRSVLACTRCRQQKMKCSGGPVPPCDRCRKASSPCIFEPPSHQQHQPHPFASYQPRSPYQSLHARPIPPNPYPDPPRVHPVGAYVGRDTPPAPGLSPQQTPPHDTSVTMTAASCCSAPAFDTAIQPSSRTDSANTERPPPSPPVSTEFPARKRRRTCSVTESGDYPTDTLPSEALADPDSSSAASSPYQVVRDFEVAHRRPAAVTDADSHSGNTAPSCASQAGLTGENIFTRNLKGRQVLARCLAAVDLSYTDARDMFALFGDRVAPFIPWLYDYDFTDLPDDPLLALSCIHVMARYLPGVSRLRYRLEAVLISLLQQVTFDDLGRPYEAVLETFKGLGVVYGYAEVGVASPVDDIARPKLDTLSVKGIVEGYAVRWNIGKAHPSNAMGCTLWLWLYTTGNYYSILLGCPRTLSAGPYLHKAREIVARYRLNSQVSVLLGEVDLCLASEQNNPPRPLTPFGEDPSQSHHEWERIISSLDTTATAEGRRLRFHCHFAKFYRASSQHTRSHVPVTSEALEMTQSFLHCVTKSSPVSKGRLKYMPDFGFVMLVFACCFILRYPAEAMSRHREDGQGFLTRAAVIQDVQDVADLLTSLSSKQDSVSAAYGRALRGACISSRAPPSPNSTASGMEPRNGRASATSRRTSHTTGLDVIQHGGGGGMRGPILTDEGAEGMVYGTLGPGQEDVQGFYGQMDADQSVPGARAEDDIPTPWYGTCIDTPSGLLLDALSVPWQFG</sequence>
<dbReference type="InterPro" id="IPR036864">
    <property type="entry name" value="Zn2-C6_fun-type_DNA-bd_sf"/>
</dbReference>
<evidence type="ECO:0000256" key="3">
    <source>
        <dbReference type="ARBA" id="ARBA00023125"/>
    </source>
</evidence>
<feature type="region of interest" description="Disordered" evidence="6">
    <location>
        <begin position="634"/>
        <end position="677"/>
    </location>
</feature>
<keyword evidence="4" id="KW-0804">Transcription</keyword>
<dbReference type="InterPro" id="IPR051089">
    <property type="entry name" value="prtT"/>
</dbReference>
<accession>A0AAE8N6B6</accession>
<dbReference type="GO" id="GO:0005634">
    <property type="term" value="C:nucleus"/>
    <property type="evidence" value="ECO:0007669"/>
    <property type="project" value="UniProtKB-SubCell"/>
</dbReference>
<evidence type="ECO:0000256" key="1">
    <source>
        <dbReference type="ARBA" id="ARBA00004123"/>
    </source>
</evidence>
<feature type="compositionally biased region" description="Low complexity" evidence="6">
    <location>
        <begin position="654"/>
        <end position="666"/>
    </location>
</feature>
<feature type="compositionally biased region" description="Pro residues" evidence="6">
    <location>
        <begin position="85"/>
        <end position="94"/>
    </location>
</feature>
<keyword evidence="2" id="KW-0805">Transcription regulation</keyword>
<feature type="compositionally biased region" description="Low complexity" evidence="6">
    <location>
        <begin position="190"/>
        <end position="206"/>
    </location>
</feature>
<feature type="compositionally biased region" description="Low complexity" evidence="6">
    <location>
        <begin position="58"/>
        <end position="68"/>
    </location>
</feature>
<protein>
    <recommendedName>
        <fullName evidence="7">Zn(2)-C6 fungal-type domain-containing protein</fullName>
    </recommendedName>
</protein>
<gene>
    <name evidence="8" type="ORF">DNG_08888</name>
</gene>
<keyword evidence="3" id="KW-0238">DNA-binding</keyword>
<feature type="region of interest" description="Disordered" evidence="6">
    <location>
        <begin position="141"/>
        <end position="207"/>
    </location>
</feature>
<proteinExistence type="predicted"/>
<feature type="compositionally biased region" description="Polar residues" evidence="6">
    <location>
        <begin position="115"/>
        <end position="128"/>
    </location>
</feature>
<comment type="subcellular location">
    <subcellularLocation>
        <location evidence="1">Nucleus</location>
    </subcellularLocation>
</comment>
<dbReference type="SUPFAM" id="SSF57701">
    <property type="entry name" value="Zn2/Cys6 DNA-binding domain"/>
    <property type="match status" value="1"/>
</dbReference>
<reference evidence="8" key="1">
    <citation type="submission" date="2018-03" db="EMBL/GenBank/DDBJ databases">
        <authorList>
            <person name="Guldener U."/>
        </authorList>
    </citation>
    <scope>NUCLEOTIDE SEQUENCE</scope>
</reference>
<dbReference type="PANTHER" id="PTHR31845:SF17">
    <property type="entry name" value="ZN(II)2CYS6 TRANSCRIPTION FACTOR (EUROFUNG)"/>
    <property type="match status" value="1"/>
</dbReference>
<evidence type="ECO:0000256" key="5">
    <source>
        <dbReference type="ARBA" id="ARBA00023242"/>
    </source>
</evidence>
<feature type="region of interest" description="Disordered" evidence="6">
    <location>
        <begin position="1"/>
        <end position="21"/>
    </location>
</feature>
<dbReference type="Gene3D" id="4.10.240.10">
    <property type="entry name" value="Zn(2)-C6 fungal-type DNA-binding domain"/>
    <property type="match status" value="1"/>
</dbReference>
<dbReference type="SMART" id="SM00066">
    <property type="entry name" value="GAL4"/>
    <property type="match status" value="1"/>
</dbReference>
<dbReference type="Pfam" id="PF00172">
    <property type="entry name" value="Zn_clus"/>
    <property type="match status" value="1"/>
</dbReference>
<evidence type="ECO:0000256" key="4">
    <source>
        <dbReference type="ARBA" id="ARBA00023163"/>
    </source>
</evidence>
<dbReference type="CDD" id="cd00067">
    <property type="entry name" value="GAL4"/>
    <property type="match status" value="1"/>
</dbReference>
<name>A0AAE8N6B6_9PEZI</name>
<feature type="region of interest" description="Disordered" evidence="6">
    <location>
        <begin position="58"/>
        <end position="128"/>
    </location>
</feature>
<dbReference type="EMBL" id="ONZQ02000015">
    <property type="protein sequence ID" value="SPO06199.1"/>
    <property type="molecule type" value="Genomic_DNA"/>
</dbReference>
<dbReference type="AlphaFoldDB" id="A0AAE8N6B6"/>
<dbReference type="PROSITE" id="PS50048">
    <property type="entry name" value="ZN2_CY6_FUNGAL_2"/>
    <property type="match status" value="1"/>
</dbReference>
<evidence type="ECO:0000259" key="7">
    <source>
        <dbReference type="PROSITE" id="PS50048"/>
    </source>
</evidence>
<evidence type="ECO:0000313" key="8">
    <source>
        <dbReference type="EMBL" id="SPO06199.1"/>
    </source>
</evidence>
<organism evidence="8 9">
    <name type="scientific">Cephalotrichum gorgonifer</name>
    <dbReference type="NCBI Taxonomy" id="2041049"/>
    <lineage>
        <taxon>Eukaryota</taxon>
        <taxon>Fungi</taxon>
        <taxon>Dikarya</taxon>
        <taxon>Ascomycota</taxon>
        <taxon>Pezizomycotina</taxon>
        <taxon>Sordariomycetes</taxon>
        <taxon>Hypocreomycetidae</taxon>
        <taxon>Microascales</taxon>
        <taxon>Microascaceae</taxon>
        <taxon>Cephalotrichum</taxon>
    </lineage>
</organism>
<dbReference type="GO" id="GO:0000981">
    <property type="term" value="F:DNA-binding transcription factor activity, RNA polymerase II-specific"/>
    <property type="evidence" value="ECO:0007669"/>
    <property type="project" value="InterPro"/>
</dbReference>
<feature type="compositionally biased region" description="Polar residues" evidence="6">
    <location>
        <begin position="143"/>
        <end position="154"/>
    </location>
</feature>